<protein>
    <submittedName>
        <fullName evidence="4">Uncharacterized protein</fullName>
    </submittedName>
</protein>
<gene>
    <name evidence="4" type="ORF">F5891DRAFT_1185508</name>
</gene>
<keyword evidence="2" id="KW-1133">Transmembrane helix</keyword>
<reference evidence="4" key="1">
    <citation type="journal article" date="2020" name="New Phytol.">
        <title>Comparative genomics reveals dynamic genome evolution in host specialist ectomycorrhizal fungi.</title>
        <authorList>
            <person name="Lofgren L.A."/>
            <person name="Nguyen N.H."/>
            <person name="Vilgalys R."/>
            <person name="Ruytinx J."/>
            <person name="Liao H.L."/>
            <person name="Branco S."/>
            <person name="Kuo A."/>
            <person name="LaButti K."/>
            <person name="Lipzen A."/>
            <person name="Andreopoulos W."/>
            <person name="Pangilinan J."/>
            <person name="Riley R."/>
            <person name="Hundley H."/>
            <person name="Na H."/>
            <person name="Barry K."/>
            <person name="Grigoriev I.V."/>
            <person name="Stajich J.E."/>
            <person name="Kennedy P.G."/>
        </authorList>
    </citation>
    <scope>NUCLEOTIDE SEQUENCE</scope>
    <source>
        <strain evidence="4">FC203</strain>
    </source>
</reference>
<feature type="signal peptide" evidence="3">
    <location>
        <begin position="1"/>
        <end position="16"/>
    </location>
</feature>
<feature type="transmembrane region" description="Helical" evidence="2">
    <location>
        <begin position="69"/>
        <end position="90"/>
    </location>
</feature>
<feature type="compositionally biased region" description="Low complexity" evidence="1">
    <location>
        <begin position="146"/>
        <end position="162"/>
    </location>
</feature>
<dbReference type="EMBL" id="JABBWK010000013">
    <property type="protein sequence ID" value="KAG1903367.1"/>
    <property type="molecule type" value="Genomic_DNA"/>
</dbReference>
<organism evidence="4 5">
    <name type="scientific">Suillus fuscotomentosus</name>
    <dbReference type="NCBI Taxonomy" id="1912939"/>
    <lineage>
        <taxon>Eukaryota</taxon>
        <taxon>Fungi</taxon>
        <taxon>Dikarya</taxon>
        <taxon>Basidiomycota</taxon>
        <taxon>Agaricomycotina</taxon>
        <taxon>Agaricomycetes</taxon>
        <taxon>Agaricomycetidae</taxon>
        <taxon>Boletales</taxon>
        <taxon>Suillineae</taxon>
        <taxon>Suillaceae</taxon>
        <taxon>Suillus</taxon>
    </lineage>
</organism>
<feature type="region of interest" description="Disordered" evidence="1">
    <location>
        <begin position="101"/>
        <end position="179"/>
    </location>
</feature>
<keyword evidence="2" id="KW-0812">Transmembrane</keyword>
<keyword evidence="3" id="KW-0732">Signal</keyword>
<evidence type="ECO:0000256" key="1">
    <source>
        <dbReference type="SAM" id="MobiDB-lite"/>
    </source>
</evidence>
<dbReference type="GeneID" id="64660857"/>
<dbReference type="RefSeq" id="XP_041228942.1">
    <property type="nucleotide sequence ID" value="XM_041366559.1"/>
</dbReference>
<proteinExistence type="predicted"/>
<feature type="chain" id="PRO_5041962066" evidence="3">
    <location>
        <begin position="17"/>
        <end position="358"/>
    </location>
</feature>
<evidence type="ECO:0000256" key="3">
    <source>
        <dbReference type="SAM" id="SignalP"/>
    </source>
</evidence>
<keyword evidence="2" id="KW-0472">Membrane</keyword>
<name>A0AAD4EC07_9AGAM</name>
<evidence type="ECO:0000313" key="4">
    <source>
        <dbReference type="EMBL" id="KAG1903367.1"/>
    </source>
</evidence>
<evidence type="ECO:0000313" key="5">
    <source>
        <dbReference type="Proteomes" id="UP001195769"/>
    </source>
</evidence>
<dbReference type="AlphaFoldDB" id="A0AAD4EC07"/>
<dbReference type="Proteomes" id="UP001195769">
    <property type="component" value="Unassembled WGS sequence"/>
</dbReference>
<keyword evidence="5" id="KW-1185">Reference proteome</keyword>
<feature type="compositionally biased region" description="Polar residues" evidence="1">
    <location>
        <begin position="166"/>
        <end position="179"/>
    </location>
</feature>
<evidence type="ECO:0000256" key="2">
    <source>
        <dbReference type="SAM" id="Phobius"/>
    </source>
</evidence>
<comment type="caution">
    <text evidence="4">The sequence shown here is derived from an EMBL/GenBank/DDBJ whole genome shotgun (WGS) entry which is preliminary data.</text>
</comment>
<accession>A0AAD4EC07</accession>
<feature type="compositionally biased region" description="Low complexity" evidence="1">
    <location>
        <begin position="119"/>
        <end position="137"/>
    </location>
</feature>
<sequence>MRFFLTLSLILPSVLAAPFKFPTHHQHSPPCVITGVAYLNPRHALVLLGKREPDPPTRDSECVFPELSLFYLFYFIYISMTLYHIGIFNFRLRGPAENDSVLGTTTPGGAPLASSDQNASSPTAASPSTAPATTTSPAPSPSETHGSTTAGLTSTGTLAGSDSDAHGTSANTARNPSSENAASFADLEITLTQSGSSAFDTPIPQDMTAGFSSPVMDSSVSDSFGDVSGTAGANGMTKTRELDPPVPLTLTSGLDYDCEYGVYLTFTDVHRGVENLSYGTGYMCNESVVTLRGTRSPSFPTLTAYALLRSTAPSWHASLLPKVAAAGTVQMVVLGDRAVGARAHAPSPMSRKEFPRIY</sequence>